<keyword evidence="2" id="KW-1185">Reference proteome</keyword>
<reference evidence="1 2" key="1">
    <citation type="submission" date="2024-04" db="EMBL/GenBank/DDBJ databases">
        <title>Defined microbial consortia suppress multidrug-resistant proinflammatory Enterobacteriaceae via ecological control.</title>
        <authorList>
            <person name="Furuichi M."/>
            <person name="Kawaguchi T."/>
            <person name="Pust M."/>
            <person name="Yasuma K."/>
            <person name="Plichta D."/>
            <person name="Hasegawa N."/>
            <person name="Ohya T."/>
            <person name="Bhattarai S."/>
            <person name="Sasajima S."/>
            <person name="Aoto Y."/>
            <person name="Tuganbaev T."/>
            <person name="Yaginuma M."/>
            <person name="Ueda M."/>
            <person name="Okahashi N."/>
            <person name="Amafuji K."/>
            <person name="Kiridooshi Y."/>
            <person name="Sugita K."/>
            <person name="Strazar M."/>
            <person name="Skelly A."/>
            <person name="Suda W."/>
            <person name="Hattori M."/>
            <person name="Nakamoto N."/>
            <person name="Caballero S."/>
            <person name="Norman J."/>
            <person name="Olle B."/>
            <person name="Tanoue T."/>
            <person name="Arita M."/>
            <person name="Bucci V."/>
            <person name="Atarashi K."/>
            <person name="Xavier R."/>
            <person name="Honda K."/>
        </authorList>
    </citation>
    <scope>NUCLEOTIDE SEQUENCE [LARGE SCALE GENOMIC DNA]</scope>
    <source>
        <strain evidence="2">k04-0078-D8-1</strain>
    </source>
</reference>
<proteinExistence type="predicted"/>
<protein>
    <submittedName>
        <fullName evidence="1">Uncharacterized protein</fullName>
    </submittedName>
</protein>
<accession>A0ABQ0BEM2</accession>
<dbReference type="Proteomes" id="UP001600943">
    <property type="component" value="Unassembled WGS sequence"/>
</dbReference>
<dbReference type="EMBL" id="BAABYW010000001">
    <property type="protein sequence ID" value="GAA6409881.1"/>
    <property type="molecule type" value="Genomic_DNA"/>
</dbReference>
<organism evidence="1 2">
    <name type="scientific">Blautia hominis</name>
    <dbReference type="NCBI Taxonomy" id="2025493"/>
    <lineage>
        <taxon>Bacteria</taxon>
        <taxon>Bacillati</taxon>
        <taxon>Bacillota</taxon>
        <taxon>Clostridia</taxon>
        <taxon>Lachnospirales</taxon>
        <taxon>Lachnospiraceae</taxon>
        <taxon>Blautia</taxon>
    </lineage>
</organism>
<evidence type="ECO:0000313" key="1">
    <source>
        <dbReference type="EMBL" id="GAA6409881.1"/>
    </source>
</evidence>
<comment type="caution">
    <text evidence="1">The sequence shown here is derived from an EMBL/GenBank/DDBJ whole genome shotgun (WGS) entry which is preliminary data.</text>
</comment>
<evidence type="ECO:0000313" key="2">
    <source>
        <dbReference type="Proteomes" id="UP001600943"/>
    </source>
</evidence>
<dbReference type="RefSeq" id="WP_390407948.1">
    <property type="nucleotide sequence ID" value="NZ_BAABYW010000001.1"/>
</dbReference>
<sequence length="80" mass="9578">MNIVYDVEIPDFMKGSGRPRTEEYVAIRKLIESNHRSMCFCYEVNEQARKRRQSIDVTIKREKLPVMTVIRDNKLYVIKK</sequence>
<gene>
    <name evidence="1" type="ORF">K040078D81_39980</name>
</gene>
<name>A0ABQ0BEM2_9FIRM</name>